<dbReference type="Proteomes" id="UP000830055">
    <property type="component" value="Chromosome"/>
</dbReference>
<dbReference type="EMBL" id="AP025516">
    <property type="protein sequence ID" value="BDD89125.1"/>
    <property type="molecule type" value="Genomic_DNA"/>
</dbReference>
<dbReference type="CDD" id="cd09874">
    <property type="entry name" value="PIN_MT3492-like"/>
    <property type="match status" value="1"/>
</dbReference>
<gene>
    <name evidence="2" type="ORF">DPPLL_34900</name>
</gene>
<organism evidence="2 3">
    <name type="scientific">Desulfofustis limnaeus</name>
    <dbReference type="NCBI Taxonomy" id="2740163"/>
    <lineage>
        <taxon>Bacteria</taxon>
        <taxon>Pseudomonadati</taxon>
        <taxon>Thermodesulfobacteriota</taxon>
        <taxon>Desulfobulbia</taxon>
        <taxon>Desulfobulbales</taxon>
        <taxon>Desulfocapsaceae</taxon>
        <taxon>Desulfofustis</taxon>
    </lineage>
</organism>
<dbReference type="SUPFAM" id="SSF88723">
    <property type="entry name" value="PIN domain-like"/>
    <property type="match status" value="1"/>
</dbReference>
<accession>A0ABN6M9S8</accession>
<proteinExistence type="predicted"/>
<dbReference type="InterPro" id="IPR029060">
    <property type="entry name" value="PIN-like_dom_sf"/>
</dbReference>
<protein>
    <recommendedName>
        <fullName evidence="1">PIN domain-containing protein</fullName>
    </recommendedName>
</protein>
<evidence type="ECO:0000313" key="3">
    <source>
        <dbReference type="Proteomes" id="UP000830055"/>
    </source>
</evidence>
<evidence type="ECO:0000313" key="2">
    <source>
        <dbReference type="EMBL" id="BDD89125.1"/>
    </source>
</evidence>
<dbReference type="RefSeq" id="WP_284152448.1">
    <property type="nucleotide sequence ID" value="NZ_AP025516.1"/>
</dbReference>
<dbReference type="Pfam" id="PF01850">
    <property type="entry name" value="PIN"/>
    <property type="match status" value="1"/>
</dbReference>
<dbReference type="InterPro" id="IPR002716">
    <property type="entry name" value="PIN_dom"/>
</dbReference>
<reference evidence="2 3" key="1">
    <citation type="submission" date="2022-01" db="EMBL/GenBank/DDBJ databases">
        <title>Desulfofustis limnae sp. nov., a novel mesophilic sulfate-reducing bacterium isolated from marsh soil.</title>
        <authorList>
            <person name="Watanabe M."/>
            <person name="Takahashi A."/>
            <person name="Kojima H."/>
            <person name="Fukui M."/>
        </authorList>
    </citation>
    <scope>NUCLEOTIDE SEQUENCE [LARGE SCALE GENOMIC DNA]</scope>
    <source>
        <strain evidence="2 3">PPLL</strain>
    </source>
</reference>
<keyword evidence="3" id="KW-1185">Reference proteome</keyword>
<dbReference type="Gene3D" id="3.40.50.1010">
    <property type="entry name" value="5'-nuclease"/>
    <property type="match status" value="1"/>
</dbReference>
<evidence type="ECO:0000259" key="1">
    <source>
        <dbReference type="Pfam" id="PF01850"/>
    </source>
</evidence>
<sequence>MNEAEVYLDTSAVLPFYREEPLSDCVQHFLNELQPPVVISDLTKVEIASALARWVRTKEIDEEQARLLETTIADDIEAGLFVVRPVASRHYLVAEKFIAARTTPIRTLDALHLACCSLFSLRLVTCDHLMHRSAEYFGIQSLLLTPASR</sequence>
<name>A0ABN6M9S8_9BACT</name>
<feature type="domain" description="PIN" evidence="1">
    <location>
        <begin position="6"/>
        <end position="132"/>
    </location>
</feature>